<accession>A0A164IW37</accession>
<dbReference type="AlphaFoldDB" id="A0A164IW37"/>
<dbReference type="EMBL" id="LWGR01000017">
    <property type="protein sequence ID" value="KZM69803.1"/>
    <property type="molecule type" value="Genomic_DNA"/>
</dbReference>
<sequence length="231" mass="25908">MGYNNYDEFADGYASDNEKTPFNTLYERPAILALAGDVRGCRVLDAGCGAGGHAAALIGRAAVVTGVDLSTNMLRIARHRVGPDVALHHADLRAPLPFDDHAFDLVLSSLVMHYLPAWEPTLDEFHRLLVPHGRLVLSTRHPFADQRINGTDDYFGTYAFTDTWIRNGRRMPMRFWHRPLRAMLAAFHSTGFIVDDIAEPDPQPAMASIDPITYRRLSRTPQFIFFALTSR</sequence>
<dbReference type="Pfam" id="PF08241">
    <property type="entry name" value="Methyltransf_11"/>
    <property type="match status" value="1"/>
</dbReference>
<dbReference type="OrthoDB" id="5566900at2"/>
<evidence type="ECO:0000259" key="4">
    <source>
        <dbReference type="Pfam" id="PF08241"/>
    </source>
</evidence>
<dbReference type="STRING" id="455432.AWN90_07030"/>
<dbReference type="PANTHER" id="PTHR43464">
    <property type="entry name" value="METHYLTRANSFERASE"/>
    <property type="match status" value="1"/>
</dbReference>
<organism evidence="5 6">
    <name type="scientific">Nocardia terpenica</name>
    <dbReference type="NCBI Taxonomy" id="455432"/>
    <lineage>
        <taxon>Bacteria</taxon>
        <taxon>Bacillati</taxon>
        <taxon>Actinomycetota</taxon>
        <taxon>Actinomycetes</taxon>
        <taxon>Mycobacteriales</taxon>
        <taxon>Nocardiaceae</taxon>
        <taxon>Nocardia</taxon>
    </lineage>
</organism>
<gene>
    <name evidence="5" type="ORF">AWN90_07030</name>
</gene>
<evidence type="ECO:0000313" key="5">
    <source>
        <dbReference type="EMBL" id="KZM69803.1"/>
    </source>
</evidence>
<keyword evidence="2 5" id="KW-0808">Transferase</keyword>
<proteinExistence type="predicted"/>
<dbReference type="InterPro" id="IPR029063">
    <property type="entry name" value="SAM-dependent_MTases_sf"/>
</dbReference>
<evidence type="ECO:0000256" key="1">
    <source>
        <dbReference type="ARBA" id="ARBA00022603"/>
    </source>
</evidence>
<evidence type="ECO:0000256" key="3">
    <source>
        <dbReference type="ARBA" id="ARBA00022691"/>
    </source>
</evidence>
<dbReference type="CDD" id="cd02440">
    <property type="entry name" value="AdoMet_MTases"/>
    <property type="match status" value="1"/>
</dbReference>
<name>A0A164IW37_9NOCA</name>
<feature type="domain" description="Methyltransferase type 11" evidence="4">
    <location>
        <begin position="44"/>
        <end position="137"/>
    </location>
</feature>
<keyword evidence="1 5" id="KW-0489">Methyltransferase</keyword>
<dbReference type="SUPFAM" id="SSF53335">
    <property type="entry name" value="S-adenosyl-L-methionine-dependent methyltransferases"/>
    <property type="match status" value="1"/>
</dbReference>
<keyword evidence="6" id="KW-1185">Reference proteome</keyword>
<dbReference type="PANTHER" id="PTHR43464:SF19">
    <property type="entry name" value="UBIQUINONE BIOSYNTHESIS O-METHYLTRANSFERASE, MITOCHONDRIAL"/>
    <property type="match status" value="1"/>
</dbReference>
<dbReference type="GO" id="GO:0008757">
    <property type="term" value="F:S-adenosylmethionine-dependent methyltransferase activity"/>
    <property type="evidence" value="ECO:0007669"/>
    <property type="project" value="InterPro"/>
</dbReference>
<dbReference type="GO" id="GO:0032259">
    <property type="term" value="P:methylation"/>
    <property type="evidence" value="ECO:0007669"/>
    <property type="project" value="UniProtKB-KW"/>
</dbReference>
<dbReference type="InterPro" id="IPR013216">
    <property type="entry name" value="Methyltransf_11"/>
</dbReference>
<dbReference type="Proteomes" id="UP000076512">
    <property type="component" value="Unassembled WGS sequence"/>
</dbReference>
<keyword evidence="3" id="KW-0949">S-adenosyl-L-methionine</keyword>
<evidence type="ECO:0000313" key="6">
    <source>
        <dbReference type="Proteomes" id="UP000076512"/>
    </source>
</evidence>
<evidence type="ECO:0000256" key="2">
    <source>
        <dbReference type="ARBA" id="ARBA00022679"/>
    </source>
</evidence>
<protein>
    <submittedName>
        <fullName evidence="5">Methyltransferase</fullName>
    </submittedName>
</protein>
<comment type="caution">
    <text evidence="5">The sequence shown here is derived from an EMBL/GenBank/DDBJ whole genome shotgun (WGS) entry which is preliminary data.</text>
</comment>
<dbReference type="Gene3D" id="3.40.50.150">
    <property type="entry name" value="Vaccinia Virus protein VP39"/>
    <property type="match status" value="1"/>
</dbReference>
<reference evidence="5 6" key="1">
    <citation type="submission" date="2016-04" db="EMBL/GenBank/DDBJ databases">
        <authorList>
            <person name="Evans L.H."/>
            <person name="Alamgir A."/>
            <person name="Owens N."/>
            <person name="Weber N.D."/>
            <person name="Virtaneva K."/>
            <person name="Barbian K."/>
            <person name="Babar A."/>
            <person name="Rosenke K."/>
        </authorList>
    </citation>
    <scope>NUCLEOTIDE SEQUENCE [LARGE SCALE GENOMIC DNA]</scope>
    <source>
        <strain evidence="5 6">IFM 0406</strain>
    </source>
</reference>